<keyword evidence="1" id="KW-0408">Iron</keyword>
<sequence length="72" mass="7888">MKTLDQLLPGEQGIIHSLKSSDLTIKLLEMGLLPGKPIRFNFTAPLGDPIAVQISGYQLSLRKDEAQLVEVT</sequence>
<dbReference type="InterPro" id="IPR007167">
    <property type="entry name" value="Fe-transptr_FeoA-like"/>
</dbReference>
<dbReference type="GO" id="GO:0046914">
    <property type="term" value="F:transition metal ion binding"/>
    <property type="evidence" value="ECO:0007669"/>
    <property type="project" value="InterPro"/>
</dbReference>
<dbReference type="PANTHER" id="PTHR42954:SF2">
    <property type="entry name" value="FE(2+) TRANSPORT PROTEIN A"/>
    <property type="match status" value="1"/>
</dbReference>
<evidence type="ECO:0000256" key="1">
    <source>
        <dbReference type="ARBA" id="ARBA00023004"/>
    </source>
</evidence>
<reference evidence="3" key="2">
    <citation type="journal article" date="2024" name="Antonie Van Leeuwenhoek">
        <title>Roseihalotalea indica gen. nov., sp. nov., a halophilic Bacteroidetes from mesopelagic Southwest Indian Ocean with higher carbohydrate metabolic potential.</title>
        <authorList>
            <person name="Chen B."/>
            <person name="Zhang M."/>
            <person name="Lin D."/>
            <person name="Ye J."/>
            <person name="Tang K."/>
        </authorList>
    </citation>
    <scope>NUCLEOTIDE SEQUENCE</scope>
    <source>
        <strain evidence="3">TK19036</strain>
    </source>
</reference>
<dbReference type="InterPro" id="IPR008988">
    <property type="entry name" value="Transcriptional_repressor_C"/>
</dbReference>
<name>A0AA49GN73_9BACT</name>
<dbReference type="Gene3D" id="2.30.30.90">
    <property type="match status" value="1"/>
</dbReference>
<dbReference type="SMART" id="SM00899">
    <property type="entry name" value="FeoA"/>
    <property type="match status" value="1"/>
</dbReference>
<dbReference type="Pfam" id="PF04023">
    <property type="entry name" value="FeoA"/>
    <property type="match status" value="1"/>
</dbReference>
<dbReference type="EMBL" id="CP120682">
    <property type="protein sequence ID" value="WKN36513.1"/>
    <property type="molecule type" value="Genomic_DNA"/>
</dbReference>
<accession>A0AA49GN73</accession>
<gene>
    <name evidence="3" type="ORF">K4G66_29565</name>
</gene>
<dbReference type="InterPro" id="IPR052713">
    <property type="entry name" value="FeoA"/>
</dbReference>
<dbReference type="AlphaFoldDB" id="A0AA49GN73"/>
<proteinExistence type="predicted"/>
<dbReference type="PANTHER" id="PTHR42954">
    <property type="entry name" value="FE(2+) TRANSPORT PROTEIN A"/>
    <property type="match status" value="1"/>
</dbReference>
<feature type="domain" description="Ferrous iron transporter FeoA-like" evidence="2">
    <location>
        <begin position="2"/>
        <end position="72"/>
    </location>
</feature>
<dbReference type="SUPFAM" id="SSF50037">
    <property type="entry name" value="C-terminal domain of transcriptional repressors"/>
    <property type="match status" value="1"/>
</dbReference>
<organism evidence="3">
    <name type="scientific">Roseihalotalea indica</name>
    <dbReference type="NCBI Taxonomy" id="2867963"/>
    <lineage>
        <taxon>Bacteria</taxon>
        <taxon>Pseudomonadati</taxon>
        <taxon>Bacteroidota</taxon>
        <taxon>Cytophagia</taxon>
        <taxon>Cytophagales</taxon>
        <taxon>Catalimonadaceae</taxon>
        <taxon>Roseihalotalea</taxon>
    </lineage>
</organism>
<reference evidence="3" key="1">
    <citation type="journal article" date="2023" name="Comput. Struct. Biotechnol. J.">
        <title>Discovery of a novel marine Bacteroidetes with a rich repertoire of carbohydrate-active enzymes.</title>
        <authorList>
            <person name="Chen B."/>
            <person name="Liu G."/>
            <person name="Chen Q."/>
            <person name="Wang H."/>
            <person name="Liu L."/>
            <person name="Tang K."/>
        </authorList>
    </citation>
    <scope>NUCLEOTIDE SEQUENCE</scope>
    <source>
        <strain evidence="3">TK19036</strain>
    </source>
</reference>
<protein>
    <submittedName>
        <fullName evidence="3">FeoA family protein</fullName>
    </submittedName>
</protein>
<evidence type="ECO:0000259" key="2">
    <source>
        <dbReference type="SMART" id="SM00899"/>
    </source>
</evidence>
<dbReference type="InterPro" id="IPR038157">
    <property type="entry name" value="FeoA_core_dom"/>
</dbReference>
<evidence type="ECO:0000313" key="3">
    <source>
        <dbReference type="EMBL" id="WKN36513.1"/>
    </source>
</evidence>